<organism evidence="3">
    <name type="scientific">hydrothermal vent metagenome</name>
    <dbReference type="NCBI Taxonomy" id="652676"/>
    <lineage>
        <taxon>unclassified sequences</taxon>
        <taxon>metagenomes</taxon>
        <taxon>ecological metagenomes</taxon>
    </lineage>
</organism>
<evidence type="ECO:0000256" key="1">
    <source>
        <dbReference type="SAM" id="MobiDB-lite"/>
    </source>
</evidence>
<name>A0A3B1DZE0_9ZZZZ</name>
<sequence length="84" mass="8982">SGCASTQTSHQTQNSLDPSIVSDETSSFESDGNFKKTAKCVGKTARKTGKTVIEFAQKAAYVVTLPVTIPMTIIALPFILGFRN</sequence>
<keyword evidence="2" id="KW-0472">Membrane</keyword>
<evidence type="ECO:0000313" key="3">
    <source>
        <dbReference type="EMBL" id="VAX41070.1"/>
    </source>
</evidence>
<dbReference type="AlphaFoldDB" id="A0A3B1DZE0"/>
<accession>A0A3B1DZE0</accession>
<dbReference type="EMBL" id="UOGL01000510">
    <property type="protein sequence ID" value="VAX41070.1"/>
    <property type="molecule type" value="Genomic_DNA"/>
</dbReference>
<proteinExistence type="predicted"/>
<feature type="compositionally biased region" description="Polar residues" evidence="1">
    <location>
        <begin position="1"/>
        <end position="30"/>
    </location>
</feature>
<keyword evidence="2" id="KW-1133">Transmembrane helix</keyword>
<feature type="region of interest" description="Disordered" evidence="1">
    <location>
        <begin position="1"/>
        <end position="32"/>
    </location>
</feature>
<reference evidence="3" key="1">
    <citation type="submission" date="2018-06" db="EMBL/GenBank/DDBJ databases">
        <authorList>
            <person name="Zhirakovskaya E."/>
        </authorList>
    </citation>
    <scope>NUCLEOTIDE SEQUENCE</scope>
</reference>
<evidence type="ECO:0000256" key="2">
    <source>
        <dbReference type="SAM" id="Phobius"/>
    </source>
</evidence>
<keyword evidence="2" id="KW-0812">Transmembrane</keyword>
<gene>
    <name evidence="3" type="ORF">MNBD_PLANCTO02-2552</name>
</gene>
<feature type="non-terminal residue" evidence="3">
    <location>
        <position position="1"/>
    </location>
</feature>
<feature type="transmembrane region" description="Helical" evidence="2">
    <location>
        <begin position="59"/>
        <end position="82"/>
    </location>
</feature>
<protein>
    <submittedName>
        <fullName evidence="3">Uncharacterized protein</fullName>
    </submittedName>
</protein>